<keyword evidence="1" id="KW-0812">Transmembrane</keyword>
<evidence type="ECO:0000313" key="2">
    <source>
        <dbReference type="EMBL" id="VAW75741.1"/>
    </source>
</evidence>
<name>A0A3B0Y817_9ZZZZ</name>
<proteinExistence type="predicted"/>
<reference evidence="2" key="1">
    <citation type="submission" date="2018-06" db="EMBL/GenBank/DDBJ databases">
        <authorList>
            <person name="Zhirakovskaya E."/>
        </authorList>
    </citation>
    <scope>NUCLEOTIDE SEQUENCE</scope>
</reference>
<keyword evidence="1" id="KW-1133">Transmembrane helix</keyword>
<gene>
    <name evidence="2" type="ORF">MNBD_GAMMA12-1588</name>
</gene>
<organism evidence="2">
    <name type="scientific">hydrothermal vent metagenome</name>
    <dbReference type="NCBI Taxonomy" id="652676"/>
    <lineage>
        <taxon>unclassified sequences</taxon>
        <taxon>metagenomes</taxon>
        <taxon>ecological metagenomes</taxon>
    </lineage>
</organism>
<dbReference type="AlphaFoldDB" id="A0A3B0Y817"/>
<feature type="transmembrane region" description="Helical" evidence="1">
    <location>
        <begin position="38"/>
        <end position="56"/>
    </location>
</feature>
<dbReference type="EMBL" id="UOFL01000092">
    <property type="protein sequence ID" value="VAW75741.1"/>
    <property type="molecule type" value="Genomic_DNA"/>
</dbReference>
<feature type="transmembrane region" description="Helical" evidence="1">
    <location>
        <begin position="68"/>
        <end position="87"/>
    </location>
</feature>
<sequence length="171" mass="18732">MSGAYGVNLSESMIATLDEVPDQLLTLSYGAGKKFKAILLYLILPVAFATIIILGAEQFAEQLPTNVFKGLMATAGLGFLFLLIGVFKANKKFSPQYIFTSAGMTVNSKMMDWSTVSHVEVLATARSGDKASIIIYLEDEQTLGLKIQKHELRMKVSEVLRCNVSNIAFKD</sequence>
<accession>A0A3B0Y817</accession>
<evidence type="ECO:0000256" key="1">
    <source>
        <dbReference type="SAM" id="Phobius"/>
    </source>
</evidence>
<protein>
    <submittedName>
        <fullName evidence="2">Uncharacterized protein</fullName>
    </submittedName>
</protein>
<keyword evidence="1" id="KW-0472">Membrane</keyword>